<evidence type="ECO:0000313" key="2">
    <source>
        <dbReference type="Proteomes" id="UP000622362"/>
    </source>
</evidence>
<dbReference type="AlphaFoldDB" id="A0A8I0WBL0"/>
<proteinExistence type="predicted"/>
<reference evidence="1" key="1">
    <citation type="submission" date="2020-11" db="EMBL/GenBank/DDBJ databases">
        <title>Molecular epidemiology and genomic profiles of multidrug-resistant bacteria collected from clinical sources in South Africa.</title>
        <authorList>
            <person name="Asante J."/>
            <person name="Amoako D.G."/>
        </authorList>
    </citation>
    <scope>NUCLEOTIDE SEQUENCE</scope>
    <source>
        <strain evidence="1">C68</strain>
    </source>
</reference>
<name>A0A8I0WBL0_STAEP</name>
<dbReference type="Proteomes" id="UP000622362">
    <property type="component" value="Unassembled WGS sequence"/>
</dbReference>
<dbReference type="EMBL" id="JADPYN010000072">
    <property type="protein sequence ID" value="MBF9304968.1"/>
    <property type="molecule type" value="Genomic_DNA"/>
</dbReference>
<sequence length="161" mass="18422">MNLKNILLSVVAIILSICLAFLLFIATNQNALAKVHRTISTFSKVGSIVEIENILNINSNHTAEASEKNQTQRKADIRQNQNVNYRLNEKAQEKYLYSTEECKTIAENYMQQNYKEPVKLERLNETNQAITFEAYPKNKKAEDITINKMGKVEIISVNDVK</sequence>
<gene>
    <name evidence="1" type="ORF">I3V53_13065</name>
</gene>
<comment type="caution">
    <text evidence="1">The sequence shown here is derived from an EMBL/GenBank/DDBJ whole genome shotgun (WGS) entry which is preliminary data.</text>
</comment>
<organism evidence="1 2">
    <name type="scientific">Staphylococcus epidermidis</name>
    <dbReference type="NCBI Taxonomy" id="1282"/>
    <lineage>
        <taxon>Bacteria</taxon>
        <taxon>Bacillati</taxon>
        <taxon>Bacillota</taxon>
        <taxon>Bacilli</taxon>
        <taxon>Bacillales</taxon>
        <taxon>Staphylococcaceae</taxon>
        <taxon>Staphylococcus</taxon>
    </lineage>
</organism>
<accession>A0A8I0WBL0</accession>
<dbReference type="RefSeq" id="WP_145421733.1">
    <property type="nucleotide sequence ID" value="NZ_JADPYN010000072.1"/>
</dbReference>
<evidence type="ECO:0000313" key="1">
    <source>
        <dbReference type="EMBL" id="MBF9304968.1"/>
    </source>
</evidence>
<protein>
    <submittedName>
        <fullName evidence="1">Uncharacterized protein</fullName>
    </submittedName>
</protein>